<dbReference type="Proteomes" id="UP000002007">
    <property type="component" value="Chromosome"/>
</dbReference>
<sequence length="90" mass="9888">MVHASAPASADVVSDGSFTIVELPAVEQAATIVHQGLMDNVMSTIQTMARWIETNGYVSTGLNRELYLDYGCNDQPETWVTEMQEPVRKA</sequence>
<proteinExistence type="predicted"/>
<name>A9WVG0_RENSM</name>
<dbReference type="Pfam" id="PF06445">
    <property type="entry name" value="GyrI-like"/>
    <property type="match status" value="1"/>
</dbReference>
<dbReference type="eggNOG" id="COG4978">
    <property type="taxonomic scope" value="Bacteria"/>
</dbReference>
<evidence type="ECO:0000259" key="1">
    <source>
        <dbReference type="Pfam" id="PF06445"/>
    </source>
</evidence>
<dbReference type="KEGG" id="rsa:RSal33209_3472"/>
<dbReference type="EMBL" id="CP000910">
    <property type="protein sequence ID" value="ABY25181.1"/>
    <property type="molecule type" value="Genomic_DNA"/>
</dbReference>
<keyword evidence="3" id="KW-1185">Reference proteome</keyword>
<reference evidence="3" key="1">
    <citation type="journal article" date="2008" name="J. Bacteriol.">
        <title>Genome sequence of the fish pathogen Renibacterium salmoninarum suggests reductive evolution away from an environmental Arthrobacter ancestor.</title>
        <authorList>
            <person name="Wiens G.D."/>
            <person name="Rockey D.D."/>
            <person name="Wu Z."/>
            <person name="Chang J."/>
            <person name="Levy R."/>
            <person name="Crane S."/>
            <person name="Chen D.S."/>
            <person name="Capri G.R."/>
            <person name="Burnett J.R."/>
            <person name="Sudheesh P.S."/>
            <person name="Schipma M.J."/>
            <person name="Burd H."/>
            <person name="Bhattacharyya A."/>
            <person name="Rhodes L.D."/>
            <person name="Kaul R."/>
            <person name="Strom M.S."/>
        </authorList>
    </citation>
    <scope>NUCLEOTIDE SEQUENCE [LARGE SCALE GENOMIC DNA]</scope>
    <source>
        <strain evidence="3">ATCC 33209 / DSM 20767 / JCM 11484 / NBRC 15589 / NCIMB 2235</strain>
    </source>
</reference>
<evidence type="ECO:0000313" key="2">
    <source>
        <dbReference type="EMBL" id="ABY25181.1"/>
    </source>
</evidence>
<protein>
    <submittedName>
        <fullName evidence="2">Transcriptional regulator, MerR family</fullName>
    </submittedName>
</protein>
<dbReference type="Gene3D" id="3.20.80.10">
    <property type="entry name" value="Regulatory factor, effector binding domain"/>
    <property type="match status" value="1"/>
</dbReference>
<dbReference type="HOGENOM" id="CLU_2438656_0_0_11"/>
<gene>
    <name evidence="2" type="ordered locus">RSal33209_3472</name>
</gene>
<accession>A9WVG0</accession>
<organism evidence="2 3">
    <name type="scientific">Renibacterium salmoninarum (strain ATCC 33209 / DSM 20767 / JCM 11484 / NBRC 15589 / NCIMB 2235)</name>
    <dbReference type="NCBI Taxonomy" id="288705"/>
    <lineage>
        <taxon>Bacteria</taxon>
        <taxon>Bacillati</taxon>
        <taxon>Actinomycetota</taxon>
        <taxon>Actinomycetes</taxon>
        <taxon>Micrococcales</taxon>
        <taxon>Micrococcaceae</taxon>
        <taxon>Renibacterium</taxon>
    </lineage>
</organism>
<dbReference type="InterPro" id="IPR011256">
    <property type="entry name" value="Reg_factor_effector_dom_sf"/>
</dbReference>
<dbReference type="STRING" id="288705.RSal33209_3472"/>
<dbReference type="AlphaFoldDB" id="A9WVG0"/>
<feature type="domain" description="GyrI-like small molecule binding" evidence="1">
    <location>
        <begin position="4"/>
        <end position="88"/>
    </location>
</feature>
<dbReference type="SUPFAM" id="SSF55136">
    <property type="entry name" value="Probable bacterial effector-binding domain"/>
    <property type="match status" value="1"/>
</dbReference>
<dbReference type="InterPro" id="IPR029442">
    <property type="entry name" value="GyrI-like"/>
</dbReference>
<evidence type="ECO:0000313" key="3">
    <source>
        <dbReference type="Proteomes" id="UP000002007"/>
    </source>
</evidence>